<dbReference type="Pfam" id="PF00856">
    <property type="entry name" value="SET"/>
    <property type="match status" value="1"/>
</dbReference>
<sequence length="454" mass="52706">FLEQKMINEFSINLYEKSCKLEIKAAKDRGRGLFACHEISKDTVIYKESPFVVGPPIIGENRTVCITCSNTIHYLENFCRKCSVEMCSNCSHLLEEECSLFEKHRNTQKLKSASNWIAILRVILRTDELSIPWKKLEDHSNNNYRMKFYKDYIANDLKKVHHEANESEVLKIASILDSNSFRINKHSLRGLFGVSSFINHDCNPNARVIFDRKGHLHLISKKTIEKGEEISISYVAPLLSTRERREKLMSSKFFYCQCKRCHDPTELGSHLSSLLCPKCQKGRIVQTNDILWNCIECGFETQDEKVNNLLQFIVKKLENNSSSIDTLDKTIKSFEKKLPQSHSIMLEYKKRLIDQQRKSITLEVIDQKLHILSQRLDILHILEGDCDSRLKGFLSYQIYELLMGKIYLTSKSSAVQGTDIQKWRLQILKHITVAKRILSEDNNCPPDLWKVEVQ</sequence>
<feature type="domain" description="B box-type" evidence="2">
    <location>
        <begin position="60"/>
        <end position="109"/>
    </location>
</feature>
<protein>
    <recommendedName>
        <fullName evidence="5">SET domain-containing protein</fullName>
    </recommendedName>
</protein>
<accession>A0A0K2UPW5</accession>
<dbReference type="PROSITE" id="PS50119">
    <property type="entry name" value="ZF_BBOX"/>
    <property type="match status" value="1"/>
</dbReference>
<reference evidence="4" key="1">
    <citation type="submission" date="2014-05" db="EMBL/GenBank/DDBJ databases">
        <authorList>
            <person name="Chronopoulou M."/>
        </authorList>
    </citation>
    <scope>NUCLEOTIDE SEQUENCE</scope>
    <source>
        <tissue evidence="4">Whole organism</tissue>
    </source>
</reference>
<dbReference type="AlphaFoldDB" id="A0A0K2UPW5"/>
<dbReference type="InterPro" id="IPR000315">
    <property type="entry name" value="Znf_B-box"/>
</dbReference>
<proteinExistence type="predicted"/>
<dbReference type="InterPro" id="IPR001214">
    <property type="entry name" value="SET_dom"/>
</dbReference>
<feature type="domain" description="SET" evidence="3">
    <location>
        <begin position="19"/>
        <end position="235"/>
    </location>
</feature>
<dbReference type="Gene3D" id="1.10.220.160">
    <property type="match status" value="1"/>
</dbReference>
<evidence type="ECO:0000259" key="3">
    <source>
        <dbReference type="PROSITE" id="PS50280"/>
    </source>
</evidence>
<keyword evidence="1" id="KW-0862">Zinc</keyword>
<evidence type="ECO:0000313" key="4">
    <source>
        <dbReference type="EMBL" id="CDW39877.1"/>
    </source>
</evidence>
<evidence type="ECO:0008006" key="5">
    <source>
        <dbReference type="Google" id="ProtNLM"/>
    </source>
</evidence>
<dbReference type="OrthoDB" id="265717at2759"/>
<dbReference type="GO" id="GO:0008757">
    <property type="term" value="F:S-adenosylmethionine-dependent methyltransferase activity"/>
    <property type="evidence" value="ECO:0007669"/>
    <property type="project" value="UniProtKB-ARBA"/>
</dbReference>
<evidence type="ECO:0000256" key="1">
    <source>
        <dbReference type="PROSITE-ProRule" id="PRU00024"/>
    </source>
</evidence>
<dbReference type="InterPro" id="IPR053010">
    <property type="entry name" value="SET_SmydA-8"/>
</dbReference>
<dbReference type="PROSITE" id="PS50280">
    <property type="entry name" value="SET"/>
    <property type="match status" value="1"/>
</dbReference>
<dbReference type="Gene3D" id="6.10.140.2220">
    <property type="match status" value="1"/>
</dbReference>
<feature type="non-terminal residue" evidence="4">
    <location>
        <position position="1"/>
    </location>
</feature>
<dbReference type="GO" id="GO:0008276">
    <property type="term" value="F:protein methyltransferase activity"/>
    <property type="evidence" value="ECO:0007669"/>
    <property type="project" value="UniProtKB-ARBA"/>
</dbReference>
<organism evidence="4">
    <name type="scientific">Lepeophtheirus salmonis</name>
    <name type="common">Salmon louse</name>
    <name type="synonym">Caligus salmonis</name>
    <dbReference type="NCBI Taxonomy" id="72036"/>
    <lineage>
        <taxon>Eukaryota</taxon>
        <taxon>Metazoa</taxon>
        <taxon>Ecdysozoa</taxon>
        <taxon>Arthropoda</taxon>
        <taxon>Crustacea</taxon>
        <taxon>Multicrustacea</taxon>
        <taxon>Hexanauplia</taxon>
        <taxon>Copepoda</taxon>
        <taxon>Siphonostomatoida</taxon>
        <taxon>Caligidae</taxon>
        <taxon>Lepeophtheirus</taxon>
    </lineage>
</organism>
<dbReference type="SMART" id="SM00317">
    <property type="entry name" value="SET"/>
    <property type="match status" value="1"/>
</dbReference>
<keyword evidence="1" id="KW-0863">Zinc-finger</keyword>
<keyword evidence="1" id="KW-0479">Metal-binding</keyword>
<dbReference type="PANTHER" id="PTHR46455:SF5">
    <property type="entry name" value="SET AND MYND DOMAIN CONTAINING, ARTHROPOD-SPECIFIC, MEMBER 4, ISOFORM A"/>
    <property type="match status" value="1"/>
</dbReference>
<dbReference type="GO" id="GO:0008270">
    <property type="term" value="F:zinc ion binding"/>
    <property type="evidence" value="ECO:0007669"/>
    <property type="project" value="UniProtKB-KW"/>
</dbReference>
<dbReference type="CDD" id="cd20071">
    <property type="entry name" value="SET_SMYD"/>
    <property type="match status" value="1"/>
</dbReference>
<dbReference type="Gene3D" id="2.170.270.10">
    <property type="entry name" value="SET domain"/>
    <property type="match status" value="1"/>
</dbReference>
<dbReference type="EMBL" id="HACA01022516">
    <property type="protein sequence ID" value="CDW39877.1"/>
    <property type="molecule type" value="Transcribed_RNA"/>
</dbReference>
<dbReference type="GO" id="GO:0008170">
    <property type="term" value="F:N-methyltransferase activity"/>
    <property type="evidence" value="ECO:0007669"/>
    <property type="project" value="UniProtKB-ARBA"/>
</dbReference>
<dbReference type="PANTHER" id="PTHR46455">
    <property type="entry name" value="SET AND MYND DOMAIN CONTAINING, ARTHROPOD-SPECIFIC, MEMBER 4, ISOFORM A"/>
    <property type="match status" value="1"/>
</dbReference>
<dbReference type="InterPro" id="IPR046341">
    <property type="entry name" value="SET_dom_sf"/>
</dbReference>
<name>A0A0K2UPW5_LEPSM</name>
<evidence type="ECO:0000259" key="2">
    <source>
        <dbReference type="PROSITE" id="PS50119"/>
    </source>
</evidence>
<dbReference type="SUPFAM" id="SSF82199">
    <property type="entry name" value="SET domain"/>
    <property type="match status" value="1"/>
</dbReference>